<dbReference type="GO" id="GO:0044183">
    <property type="term" value="F:protein folding chaperone"/>
    <property type="evidence" value="ECO:0007669"/>
    <property type="project" value="InterPro"/>
</dbReference>
<dbReference type="OrthoDB" id="284718at2759"/>
<dbReference type="PANTHER" id="PTHR28038">
    <property type="entry name" value="ADL329WP"/>
    <property type="match status" value="1"/>
</dbReference>
<evidence type="ECO:0008006" key="8">
    <source>
        <dbReference type="Google" id="ProtNLM"/>
    </source>
</evidence>
<gene>
    <name evidence="6" type="ORF">Egran_04126</name>
</gene>
<dbReference type="InterPro" id="IPR005351">
    <property type="entry name" value="ASTER"/>
</dbReference>
<evidence type="ECO:0000256" key="3">
    <source>
        <dbReference type="ARBA" id="ARBA00022989"/>
    </source>
</evidence>
<accession>A0A232LVB5</accession>
<name>A0A232LVB5_9EURO</name>
<keyword evidence="7" id="KW-1185">Reference proteome</keyword>
<keyword evidence="2 5" id="KW-0812">Transmembrane</keyword>
<evidence type="ECO:0000256" key="4">
    <source>
        <dbReference type="ARBA" id="ARBA00023136"/>
    </source>
</evidence>
<sequence>MATKKNMRRADLVIPYVDPPKPKNESDMTGAMSTTMPMAAMFTRSRMIGWVSFVYALQTWLAETPEQRRTGSTPAYMTVFMSFMALIVTYMPLFLPPPPIQGGAGAATSSVSLPLFPTGN</sequence>
<dbReference type="Pfam" id="PF03669">
    <property type="entry name" value="ASTER"/>
    <property type="match status" value="1"/>
</dbReference>
<dbReference type="EMBL" id="NPHW01004313">
    <property type="protein sequence ID" value="OXV08110.1"/>
    <property type="molecule type" value="Genomic_DNA"/>
</dbReference>
<feature type="transmembrane region" description="Helical" evidence="5">
    <location>
        <begin position="75"/>
        <end position="95"/>
    </location>
</feature>
<evidence type="ECO:0000256" key="5">
    <source>
        <dbReference type="SAM" id="Phobius"/>
    </source>
</evidence>
<evidence type="ECO:0000313" key="6">
    <source>
        <dbReference type="EMBL" id="OXV08110.1"/>
    </source>
</evidence>
<protein>
    <recommendedName>
        <fullName evidence="8">Protein Asterix</fullName>
    </recommendedName>
</protein>
<evidence type="ECO:0000256" key="1">
    <source>
        <dbReference type="ARBA" id="ARBA00004370"/>
    </source>
</evidence>
<reference evidence="6 7" key="1">
    <citation type="journal article" date="2015" name="Environ. Microbiol.">
        <title>Metagenome sequence of Elaphomyces granulatus from sporocarp tissue reveals Ascomycota ectomycorrhizal fingerprints of genome expansion and a Proteobacteria-rich microbiome.</title>
        <authorList>
            <person name="Quandt C.A."/>
            <person name="Kohler A."/>
            <person name="Hesse C.N."/>
            <person name="Sharpton T.J."/>
            <person name="Martin F."/>
            <person name="Spatafora J.W."/>
        </authorList>
    </citation>
    <scope>NUCLEOTIDE SEQUENCE [LARGE SCALE GENOMIC DNA]</scope>
    <source>
        <strain evidence="6 7">OSC145934</strain>
    </source>
</reference>
<dbReference type="GO" id="GO:0005789">
    <property type="term" value="C:endoplasmic reticulum membrane"/>
    <property type="evidence" value="ECO:0007669"/>
    <property type="project" value="InterPro"/>
</dbReference>
<dbReference type="PANTHER" id="PTHR28038:SF1">
    <property type="entry name" value="ADL329WP"/>
    <property type="match status" value="1"/>
</dbReference>
<comment type="caution">
    <text evidence="6">The sequence shown here is derived from an EMBL/GenBank/DDBJ whole genome shotgun (WGS) entry which is preliminary data.</text>
</comment>
<keyword evidence="3 5" id="KW-1133">Transmembrane helix</keyword>
<dbReference type="Proteomes" id="UP000243515">
    <property type="component" value="Unassembled WGS sequence"/>
</dbReference>
<proteinExistence type="predicted"/>
<evidence type="ECO:0000256" key="2">
    <source>
        <dbReference type="ARBA" id="ARBA00022692"/>
    </source>
</evidence>
<keyword evidence="4 5" id="KW-0472">Membrane</keyword>
<dbReference type="AlphaFoldDB" id="A0A232LVB5"/>
<evidence type="ECO:0000313" key="7">
    <source>
        <dbReference type="Proteomes" id="UP000243515"/>
    </source>
</evidence>
<organism evidence="6 7">
    <name type="scientific">Elaphomyces granulatus</name>
    <dbReference type="NCBI Taxonomy" id="519963"/>
    <lineage>
        <taxon>Eukaryota</taxon>
        <taxon>Fungi</taxon>
        <taxon>Dikarya</taxon>
        <taxon>Ascomycota</taxon>
        <taxon>Pezizomycotina</taxon>
        <taxon>Eurotiomycetes</taxon>
        <taxon>Eurotiomycetidae</taxon>
        <taxon>Eurotiales</taxon>
        <taxon>Elaphomycetaceae</taxon>
        <taxon>Elaphomyces</taxon>
    </lineage>
</organism>
<comment type="subcellular location">
    <subcellularLocation>
        <location evidence="1">Membrane</location>
    </subcellularLocation>
</comment>
<dbReference type="GO" id="GO:0045048">
    <property type="term" value="P:protein insertion into ER membrane"/>
    <property type="evidence" value="ECO:0007669"/>
    <property type="project" value="InterPro"/>
</dbReference>